<evidence type="ECO:0000259" key="6">
    <source>
        <dbReference type="Pfam" id="PF00884"/>
    </source>
</evidence>
<dbReference type="EMBL" id="JAAMOX010000001">
    <property type="protein sequence ID" value="NIH52619.1"/>
    <property type="molecule type" value="Genomic_DNA"/>
</dbReference>
<dbReference type="CDD" id="cd16025">
    <property type="entry name" value="PAS_like"/>
    <property type="match status" value="1"/>
</dbReference>
<gene>
    <name evidence="7" type="ORF">FHX76_000487</name>
</gene>
<feature type="domain" description="Sulfatase N-terminal" evidence="6">
    <location>
        <begin position="55"/>
        <end position="471"/>
    </location>
</feature>
<evidence type="ECO:0000313" key="8">
    <source>
        <dbReference type="Proteomes" id="UP000541033"/>
    </source>
</evidence>
<sequence>MPHESRTAKSVQDPFQRDVLPIPDIKPVGLTTYDAKDPDTSYPPIVPLRPPAGAPNVLVILVDDVGFGASSAFGGPCNTPNFERIANEGLKYRRFHTTALCSPTRSALLTGRNHHSVGMGNIAELATSAPGNNSIWPNTAAPLAKILKLNGYSTAQIGKCHEVPTWETSPMGPYRQWPTGMGFEYFYGFIGGETNQYFPALYEGTTPVEPATTPDEGYYLNDDLADHATKWIRQQKSLMPDKPFFTYYAPGATHAPHHVPPEWADKYAGKFDQGWDALREQTFTRQKELGVIPADSILTERSPGIPSWDEIDENMRPVLARQMEIYAGFLENTDHQVGKVLDTLEDLGILDETLIFVIIGDNGASAEGSLQGTFNEMITLGGYGHIETPEFMSSRIDLFGGPEAYNHYAVGWAHAMDTPYQWTKQVASHFGGTRNGTIVRWPQGFSANNETRSQFHHVIDVAPTILEAAGIPAPTFVEGVMQQPFEGVSMLYSFDDAAAPERHETQYFEMFGNRGIYHKGWTAVTKHRTPWETGVDATMPAFDADVWELYDTSVDWTQAKDISAEHPDRLHELQRLWLIEAVKYNVIPLDDRFAERGLPELAGRPSLVSGTKQLLFGGMGRLTEGSVLSMKNRSYSITAEVTVPSEGAEGVVVAQGGLTGGHSLYAKDGVLTYCYNFFGVEHYFTRATKPLEPGTYQVRMEFAYDGGGIGKGGNVTLFLGGSPVGTGRIEQTEAFLFSADETCDVGNEFGSPVTTDYTQTAFTGSVAWVQLELGLDSHNHLISAEERLKVMMGIQ</sequence>
<keyword evidence="8" id="KW-1185">Reference proteome</keyword>
<evidence type="ECO:0000256" key="4">
    <source>
        <dbReference type="ARBA" id="ARBA00022837"/>
    </source>
</evidence>
<dbReference type="GO" id="GO:0046872">
    <property type="term" value="F:metal ion binding"/>
    <property type="evidence" value="ECO:0007669"/>
    <property type="project" value="UniProtKB-KW"/>
</dbReference>
<dbReference type="InterPro" id="IPR024607">
    <property type="entry name" value="Sulfatase_CS"/>
</dbReference>
<accession>A0A7X5QZ08</accession>
<comment type="similarity">
    <text evidence="1">Belongs to the sulfatase family.</text>
</comment>
<comment type="caution">
    <text evidence="7">The sequence shown here is derived from an EMBL/GenBank/DDBJ whole genome shotgun (WGS) entry which is preliminary data.</text>
</comment>
<evidence type="ECO:0000256" key="3">
    <source>
        <dbReference type="ARBA" id="ARBA00022801"/>
    </source>
</evidence>
<name>A0A7X5QZ08_9MICO</name>
<reference evidence="7 8" key="1">
    <citation type="submission" date="2020-02" db="EMBL/GenBank/DDBJ databases">
        <title>Sequencing the genomes of 1000 actinobacteria strains.</title>
        <authorList>
            <person name="Klenk H.-P."/>
        </authorList>
    </citation>
    <scope>NUCLEOTIDE SEQUENCE [LARGE SCALE GENOMIC DNA]</scope>
    <source>
        <strain evidence="7 8">DSM 27960</strain>
    </source>
</reference>
<keyword evidence="2" id="KW-0479">Metal-binding</keyword>
<feature type="region of interest" description="Disordered" evidence="5">
    <location>
        <begin position="1"/>
        <end position="22"/>
    </location>
</feature>
<keyword evidence="4" id="KW-0106">Calcium</keyword>
<dbReference type="PROSITE" id="PS00523">
    <property type="entry name" value="SULFATASE_1"/>
    <property type="match status" value="1"/>
</dbReference>
<dbReference type="Proteomes" id="UP000541033">
    <property type="component" value="Unassembled WGS sequence"/>
</dbReference>
<dbReference type="InterPro" id="IPR017850">
    <property type="entry name" value="Alkaline_phosphatase_core_sf"/>
</dbReference>
<keyword evidence="3 7" id="KW-0378">Hydrolase</keyword>
<dbReference type="AlphaFoldDB" id="A0A7X5QZ08"/>
<dbReference type="InterPro" id="IPR050738">
    <property type="entry name" value="Sulfatase"/>
</dbReference>
<dbReference type="PANTHER" id="PTHR42693">
    <property type="entry name" value="ARYLSULFATASE FAMILY MEMBER"/>
    <property type="match status" value="1"/>
</dbReference>
<proteinExistence type="inferred from homology"/>
<protein>
    <submittedName>
        <fullName evidence="7">Arylsulfatase</fullName>
        <ecNumber evidence="7">3.1.6.1</ecNumber>
    </submittedName>
</protein>
<dbReference type="Pfam" id="PF00884">
    <property type="entry name" value="Sulfatase"/>
    <property type="match status" value="1"/>
</dbReference>
<dbReference type="Gene3D" id="3.30.1120.10">
    <property type="match status" value="1"/>
</dbReference>
<dbReference type="EC" id="3.1.6.1" evidence="7"/>
<dbReference type="InterPro" id="IPR000917">
    <property type="entry name" value="Sulfatase_N"/>
</dbReference>
<evidence type="ECO:0000256" key="5">
    <source>
        <dbReference type="SAM" id="MobiDB-lite"/>
    </source>
</evidence>
<dbReference type="RefSeq" id="WP_167147438.1">
    <property type="nucleotide sequence ID" value="NZ_JAAMOX010000001.1"/>
</dbReference>
<evidence type="ECO:0000313" key="7">
    <source>
        <dbReference type="EMBL" id="NIH52619.1"/>
    </source>
</evidence>
<dbReference type="GO" id="GO:0004065">
    <property type="term" value="F:arylsulfatase activity"/>
    <property type="evidence" value="ECO:0007669"/>
    <property type="project" value="UniProtKB-EC"/>
</dbReference>
<organism evidence="7 8">
    <name type="scientific">Lysinibacter cavernae</name>
    <dbReference type="NCBI Taxonomy" id="1640652"/>
    <lineage>
        <taxon>Bacteria</taxon>
        <taxon>Bacillati</taxon>
        <taxon>Actinomycetota</taxon>
        <taxon>Actinomycetes</taxon>
        <taxon>Micrococcales</taxon>
        <taxon>Microbacteriaceae</taxon>
        <taxon>Lysinibacter</taxon>
    </lineage>
</organism>
<dbReference type="Gene3D" id="3.40.720.10">
    <property type="entry name" value="Alkaline Phosphatase, subunit A"/>
    <property type="match status" value="1"/>
</dbReference>
<dbReference type="SUPFAM" id="SSF53649">
    <property type="entry name" value="Alkaline phosphatase-like"/>
    <property type="match status" value="1"/>
</dbReference>
<evidence type="ECO:0000256" key="1">
    <source>
        <dbReference type="ARBA" id="ARBA00008779"/>
    </source>
</evidence>
<dbReference type="PANTHER" id="PTHR42693:SF43">
    <property type="entry name" value="BLL2667 PROTEIN"/>
    <property type="match status" value="1"/>
</dbReference>
<evidence type="ECO:0000256" key="2">
    <source>
        <dbReference type="ARBA" id="ARBA00022723"/>
    </source>
</evidence>